<dbReference type="AlphaFoldDB" id="A0AAW9H955"/>
<feature type="domain" description="Phage tail collar" evidence="2">
    <location>
        <begin position="37"/>
        <end position="93"/>
    </location>
</feature>
<evidence type="ECO:0000313" key="4">
    <source>
        <dbReference type="Proteomes" id="UP001269968"/>
    </source>
</evidence>
<dbReference type="InterPro" id="IPR011083">
    <property type="entry name" value="Phage_tail_collar_dom"/>
</dbReference>
<sequence>MKSGLKTYLCMAATGLSLFSVSHTAMATCSADSPYIGSVCFTAASFCPSGYLDADGRLLQVSQNVALASLLGTQYGGTAGQTFNLPDLRGRSPVGQGQGPGLTNVLQGIPADGIPLGKEKVVLTIAEMPIHNHLATFSPAPDSAGPVVIKATTDKGTSNEPTATANQLAVPDKPAALIYAAPGAANTQVSLAGVSGGRTNFGGTVAVNNTGESKPFSIIPPQTSLRACIALNGIYPPRP</sequence>
<dbReference type="RefSeq" id="WP_233989720.1">
    <property type="nucleotide sequence ID" value="NZ_CAKLIH010000007.1"/>
</dbReference>
<proteinExistence type="predicted"/>
<keyword evidence="1" id="KW-0732">Signal</keyword>
<accession>A0AAW9H955</accession>
<feature type="chain" id="PRO_5043925601" evidence="1">
    <location>
        <begin position="28"/>
        <end position="239"/>
    </location>
</feature>
<dbReference type="InterPro" id="IPR037053">
    <property type="entry name" value="Phage_tail_collar_dom_sf"/>
</dbReference>
<organism evidence="3 4">
    <name type="scientific">Pectobacterium brasiliense</name>
    <dbReference type="NCBI Taxonomy" id="180957"/>
    <lineage>
        <taxon>Bacteria</taxon>
        <taxon>Pseudomonadati</taxon>
        <taxon>Pseudomonadota</taxon>
        <taxon>Gammaproteobacteria</taxon>
        <taxon>Enterobacterales</taxon>
        <taxon>Pectobacteriaceae</taxon>
        <taxon>Pectobacterium</taxon>
    </lineage>
</organism>
<gene>
    <name evidence="3" type="ORF">SOV92_22845</name>
</gene>
<evidence type="ECO:0000313" key="3">
    <source>
        <dbReference type="EMBL" id="MDY4380604.1"/>
    </source>
</evidence>
<dbReference type="SUPFAM" id="SSF88874">
    <property type="entry name" value="Receptor-binding domain of short tail fibre protein gp12"/>
    <property type="match status" value="1"/>
</dbReference>
<evidence type="ECO:0000256" key="1">
    <source>
        <dbReference type="SAM" id="SignalP"/>
    </source>
</evidence>
<dbReference type="Pfam" id="PF07484">
    <property type="entry name" value="Collar"/>
    <property type="match status" value="1"/>
</dbReference>
<evidence type="ECO:0000259" key="2">
    <source>
        <dbReference type="Pfam" id="PF07484"/>
    </source>
</evidence>
<dbReference type="EMBL" id="JAXHOZ010000099">
    <property type="protein sequence ID" value="MDY4380604.1"/>
    <property type="molecule type" value="Genomic_DNA"/>
</dbReference>
<feature type="signal peptide" evidence="1">
    <location>
        <begin position="1"/>
        <end position="27"/>
    </location>
</feature>
<comment type="caution">
    <text evidence="3">The sequence shown here is derived from an EMBL/GenBank/DDBJ whole genome shotgun (WGS) entry which is preliminary data.</text>
</comment>
<dbReference type="Proteomes" id="UP001269968">
    <property type="component" value="Unassembled WGS sequence"/>
</dbReference>
<dbReference type="Gene3D" id="3.90.1340.10">
    <property type="entry name" value="Phage tail collar domain"/>
    <property type="match status" value="1"/>
</dbReference>
<protein>
    <submittedName>
        <fullName evidence="3">Tail fiber protein</fullName>
    </submittedName>
</protein>
<reference evidence="3" key="1">
    <citation type="submission" date="2023-11" db="EMBL/GenBank/DDBJ databases">
        <title>Comparative genomics revealed phylogeny of phytopathogenic Pectobacterium aroidearum based on whole-genome sequencing and function of putative horizontal acquire islands in P. aroidearum PccS1.</title>
        <authorList>
            <person name="Fan J."/>
            <person name="Yang L."/>
        </authorList>
    </citation>
    <scope>NUCLEOTIDE SEQUENCE</scope>
    <source>
        <strain evidence="3">NJAU140</strain>
    </source>
</reference>
<name>A0AAW9H955_9GAMM</name>